<gene>
    <name evidence="2" type="ORF">JL811_18280</name>
</gene>
<evidence type="ECO:0000313" key="2">
    <source>
        <dbReference type="EMBL" id="MBL4919173.1"/>
    </source>
</evidence>
<comment type="caution">
    <text evidence="2">The sequence shown here is derived from an EMBL/GenBank/DDBJ whole genome shotgun (WGS) entry which is preliminary data.</text>
</comment>
<keyword evidence="3" id="KW-1185">Reference proteome</keyword>
<evidence type="ECO:0000259" key="1">
    <source>
        <dbReference type="PROSITE" id="PS50263"/>
    </source>
</evidence>
<dbReference type="InterPro" id="IPR003010">
    <property type="entry name" value="C-N_Hydrolase"/>
</dbReference>
<dbReference type="Pfam" id="PF00795">
    <property type="entry name" value="CN_hydrolase"/>
    <property type="match status" value="1"/>
</dbReference>
<evidence type="ECO:0000313" key="3">
    <source>
        <dbReference type="Proteomes" id="UP000648908"/>
    </source>
</evidence>
<reference evidence="2" key="1">
    <citation type="submission" date="2021-01" db="EMBL/GenBank/DDBJ databases">
        <title>Tabrizicola alba sp. nov. a motile alkaliphilic bacterium isolated from a soda lake.</title>
        <authorList>
            <person name="Szuroczki S."/>
            <person name="Abbaszade G."/>
            <person name="Schumann P."/>
            <person name="Toth E."/>
        </authorList>
    </citation>
    <scope>NUCLEOTIDE SEQUENCE</scope>
    <source>
        <strain evidence="2">DMG-N-6</strain>
    </source>
</reference>
<dbReference type="InterPro" id="IPR036526">
    <property type="entry name" value="C-N_Hydrolase_sf"/>
</dbReference>
<feature type="domain" description="CN hydrolase" evidence="1">
    <location>
        <begin position="20"/>
        <end position="263"/>
    </location>
</feature>
<dbReference type="EMBL" id="JAESVN010000014">
    <property type="protein sequence ID" value="MBL4919173.1"/>
    <property type="molecule type" value="Genomic_DNA"/>
</dbReference>
<dbReference type="RefSeq" id="WP_202690155.1">
    <property type="nucleotide sequence ID" value="NZ_JAESVN010000014.1"/>
</dbReference>
<dbReference type="Proteomes" id="UP000648908">
    <property type="component" value="Unassembled WGS sequence"/>
</dbReference>
<dbReference type="PROSITE" id="PS50263">
    <property type="entry name" value="CN_HYDROLASE"/>
    <property type="match status" value="1"/>
</dbReference>
<sequence>MNIRSTPETNRQDLDWEDGLMVAVGQFASVADTRENVARIEGLTARAAAAGARLIAFPEAASYAFSTGGPELGDIARQESGLFREEMARIALKHEIALIVGMYDDGGGALSDNVLLALGPDGALCGRYHKLHLYDAFTFRESEKNTIAQLQPDFAELVTIDIGPFRFGLVNCYDLRFPEMARALVQRGANVLVVCAGWIAGPLKELHWELLLRARAIENTSYVIAASQPAPLSAGLSMAVDPSGLVLGTVAETEGIALARLSLSHLTDFRRILPCLEQRRYHVVQG</sequence>
<dbReference type="SUPFAM" id="SSF56317">
    <property type="entry name" value="Carbon-nitrogen hydrolase"/>
    <property type="match status" value="1"/>
</dbReference>
<dbReference type="PANTHER" id="PTHR23088">
    <property type="entry name" value="NITRILASE-RELATED"/>
    <property type="match status" value="1"/>
</dbReference>
<proteinExistence type="predicted"/>
<dbReference type="PANTHER" id="PTHR23088:SF27">
    <property type="entry name" value="DEAMINATED GLUTATHIONE AMIDASE"/>
    <property type="match status" value="1"/>
</dbReference>
<protein>
    <recommendedName>
        <fullName evidence="1">CN hydrolase domain-containing protein</fullName>
    </recommendedName>
</protein>
<dbReference type="Gene3D" id="3.60.110.10">
    <property type="entry name" value="Carbon-nitrogen hydrolase"/>
    <property type="match status" value="1"/>
</dbReference>
<name>A0A8K0Y286_9RHOB</name>
<organism evidence="2 3">
    <name type="scientific">Szabonella alba</name>
    <dbReference type="NCBI Taxonomy" id="2804194"/>
    <lineage>
        <taxon>Bacteria</taxon>
        <taxon>Pseudomonadati</taxon>
        <taxon>Pseudomonadota</taxon>
        <taxon>Alphaproteobacteria</taxon>
        <taxon>Rhodobacterales</taxon>
        <taxon>Paracoccaceae</taxon>
        <taxon>Szabonella</taxon>
    </lineage>
</organism>
<dbReference type="AlphaFoldDB" id="A0A8K0Y286"/>
<accession>A0A8K0Y286</accession>